<accession>A0A7G5FCW1</accession>
<evidence type="ECO:0008006" key="3">
    <source>
        <dbReference type="Google" id="ProtNLM"/>
    </source>
</evidence>
<organism evidence="1 2">
    <name type="scientific">Corynebacterium hindlerae</name>
    <dbReference type="NCBI Taxonomy" id="699041"/>
    <lineage>
        <taxon>Bacteria</taxon>
        <taxon>Bacillati</taxon>
        <taxon>Actinomycetota</taxon>
        <taxon>Actinomycetes</taxon>
        <taxon>Mycobacteriales</taxon>
        <taxon>Corynebacteriaceae</taxon>
        <taxon>Corynebacterium</taxon>
    </lineage>
</organism>
<sequence>MRYPANRVTKPTGFGEKVLAWQPLQLLSGMYGQVAIGGHLEVTPDELVFQPHAMNLSTEVLRIPRSAIVGLRKKQSLAAALLVVSLSDGREERFVSWKRDEIIGELGGG</sequence>
<keyword evidence="2" id="KW-1185">Reference proteome</keyword>
<proteinExistence type="predicted"/>
<dbReference type="EMBL" id="CP059833">
    <property type="protein sequence ID" value="QMV84452.1"/>
    <property type="molecule type" value="Genomic_DNA"/>
</dbReference>
<dbReference type="AlphaFoldDB" id="A0A7G5FCW1"/>
<evidence type="ECO:0000313" key="2">
    <source>
        <dbReference type="Proteomes" id="UP000515570"/>
    </source>
</evidence>
<dbReference type="Proteomes" id="UP000515570">
    <property type="component" value="Chromosome"/>
</dbReference>
<reference evidence="1 2" key="1">
    <citation type="submission" date="2020-07" db="EMBL/GenBank/DDBJ databases">
        <title>non toxigenic Corynebacterium sp. nov from a clinical source.</title>
        <authorList>
            <person name="Bernier A.-M."/>
            <person name="Bernard K."/>
        </authorList>
    </citation>
    <scope>NUCLEOTIDE SEQUENCE [LARGE SCALE GENOMIC DNA]</scope>
    <source>
        <strain evidence="2">NML 93-0612</strain>
    </source>
</reference>
<evidence type="ECO:0000313" key="1">
    <source>
        <dbReference type="EMBL" id="QMV84452.1"/>
    </source>
</evidence>
<name>A0A7G5FCW1_9CORY</name>
<gene>
    <name evidence="1" type="ORF">HW450_08750</name>
</gene>
<dbReference type="RefSeq" id="WP_182385261.1">
    <property type="nucleotide sequence ID" value="NZ_CP059833.1"/>
</dbReference>
<protein>
    <recommendedName>
        <fullName evidence="3">GRAM domain-containing protein</fullName>
    </recommendedName>
</protein>